<sequence>MEMMMAVTTRREGESIFVDGVDVKRAARTLRSIAEAPGWKPPSDLNQALEVFARMLGFPNLHALNAASSEKSPSGQPQADHRQRDYAESMRALVMSDSTSFTLRKRLMEDEGRDQLESLQDAEKLVEVQRLRFAQGSPIGSVKVPREGGVEEQGVAALKRLYVVATGHSGQCRHIARFLLGLYAGHRFEFDLTNLRAIDTALYEDCIRVLNMDARLTKREVHQYFENGSQKWEALALDWRVVDGFQLRNAAKRLAERVGTSGPAGEAAADLLAILEGKHASE</sequence>
<feature type="domain" description="DUF7673" evidence="1">
    <location>
        <begin position="156"/>
        <end position="240"/>
    </location>
</feature>
<dbReference type="RefSeq" id="WP_316704386.1">
    <property type="nucleotide sequence ID" value="NZ_CP136337.1"/>
</dbReference>
<proteinExistence type="predicted"/>
<evidence type="ECO:0000259" key="1">
    <source>
        <dbReference type="Pfam" id="PF24720"/>
    </source>
</evidence>
<evidence type="ECO:0000313" key="2">
    <source>
        <dbReference type="EMBL" id="WOB11200.1"/>
    </source>
</evidence>
<dbReference type="EMBL" id="CP136337">
    <property type="protein sequence ID" value="WOB11200.1"/>
    <property type="molecule type" value="Genomic_DNA"/>
</dbReference>
<dbReference type="Proteomes" id="UP001303946">
    <property type="component" value="Plasmid unnamed1"/>
</dbReference>
<gene>
    <name evidence="2" type="ORF">RXV79_26570</name>
</gene>
<geneLocation type="plasmid" evidence="2 3">
    <name>unnamed1</name>
</geneLocation>
<evidence type="ECO:0000313" key="3">
    <source>
        <dbReference type="Proteomes" id="UP001303946"/>
    </source>
</evidence>
<dbReference type="InterPro" id="IPR056090">
    <property type="entry name" value="DUF7673"/>
</dbReference>
<accession>A0ABZ0D1S0</accession>
<organism evidence="2 3">
    <name type="scientific">Piscinibacter gummiphilus</name>
    <dbReference type="NCBI Taxonomy" id="946333"/>
    <lineage>
        <taxon>Bacteria</taxon>
        <taxon>Pseudomonadati</taxon>
        <taxon>Pseudomonadota</taxon>
        <taxon>Betaproteobacteria</taxon>
        <taxon>Burkholderiales</taxon>
        <taxon>Sphaerotilaceae</taxon>
        <taxon>Piscinibacter</taxon>
    </lineage>
</organism>
<keyword evidence="3" id="KW-1185">Reference proteome</keyword>
<name>A0ABZ0D1S0_9BURK</name>
<reference evidence="2 3" key="1">
    <citation type="submission" date="2023-10" db="EMBL/GenBank/DDBJ databases">
        <title>Bacteria for the degradation of biodegradable plastic PBAT(Polybutylene adipate terephthalate).</title>
        <authorList>
            <person name="Weon H.-Y."/>
            <person name="Yeon J."/>
        </authorList>
    </citation>
    <scope>NUCLEOTIDE SEQUENCE [LARGE SCALE GENOMIC DNA]</scope>
    <source>
        <strain evidence="2 3">SBD 7-3</strain>
        <plasmid evidence="2 3">unnamed1</plasmid>
    </source>
</reference>
<keyword evidence="2" id="KW-0614">Plasmid</keyword>
<dbReference type="Pfam" id="PF24720">
    <property type="entry name" value="DUF7673"/>
    <property type="match status" value="1"/>
</dbReference>
<protein>
    <recommendedName>
        <fullName evidence="1">DUF7673 domain-containing protein</fullName>
    </recommendedName>
</protein>